<name>A0A8J5CR30_CHIOP</name>
<evidence type="ECO:0000256" key="1">
    <source>
        <dbReference type="SAM" id="MobiDB-lite"/>
    </source>
</evidence>
<dbReference type="AlphaFoldDB" id="A0A8J5CR30"/>
<gene>
    <name evidence="2" type="ORF">GWK47_030367</name>
</gene>
<evidence type="ECO:0000313" key="2">
    <source>
        <dbReference type="EMBL" id="KAG0729423.1"/>
    </source>
</evidence>
<reference evidence="2" key="1">
    <citation type="submission" date="2020-07" db="EMBL/GenBank/DDBJ databases">
        <title>The High-quality genome of the commercially important snow crab, Chionoecetes opilio.</title>
        <authorList>
            <person name="Jeong J.-H."/>
            <person name="Ryu S."/>
        </authorList>
    </citation>
    <scope>NUCLEOTIDE SEQUENCE</scope>
    <source>
        <strain evidence="2">MADBK_172401_WGS</strain>
        <tissue evidence="2">Digestive gland</tissue>
    </source>
</reference>
<accession>A0A8J5CR30</accession>
<feature type="region of interest" description="Disordered" evidence="1">
    <location>
        <begin position="149"/>
        <end position="205"/>
    </location>
</feature>
<sequence>MVRIDGFPSYLPPTILDSPKDILQYHDESIRKACFTTLSRPFWYLSKDLIGPVTVQLTSPCLSQKAIVQAILYDEGAEEPAKRINPPSSQVPAGTLPSFATKIPSASSKLLISRPTSCPPTLGSGREKELYVEACRRIEGLRVVPKTQPSEEWRSSVLQPPADQRRGTAPVSSSKLWRPIAINSPGPRRLPFPGQAGHNEWGGSP</sequence>
<organism evidence="2 3">
    <name type="scientific">Chionoecetes opilio</name>
    <name type="common">Atlantic snow crab</name>
    <name type="synonym">Cancer opilio</name>
    <dbReference type="NCBI Taxonomy" id="41210"/>
    <lineage>
        <taxon>Eukaryota</taxon>
        <taxon>Metazoa</taxon>
        <taxon>Ecdysozoa</taxon>
        <taxon>Arthropoda</taxon>
        <taxon>Crustacea</taxon>
        <taxon>Multicrustacea</taxon>
        <taxon>Malacostraca</taxon>
        <taxon>Eumalacostraca</taxon>
        <taxon>Eucarida</taxon>
        <taxon>Decapoda</taxon>
        <taxon>Pleocyemata</taxon>
        <taxon>Brachyura</taxon>
        <taxon>Eubrachyura</taxon>
        <taxon>Majoidea</taxon>
        <taxon>Majidae</taxon>
        <taxon>Chionoecetes</taxon>
    </lineage>
</organism>
<dbReference type="Proteomes" id="UP000770661">
    <property type="component" value="Unassembled WGS sequence"/>
</dbReference>
<keyword evidence="3" id="KW-1185">Reference proteome</keyword>
<dbReference type="OrthoDB" id="6626714at2759"/>
<proteinExistence type="predicted"/>
<dbReference type="EMBL" id="JACEEZ010001224">
    <property type="protein sequence ID" value="KAG0729423.1"/>
    <property type="molecule type" value="Genomic_DNA"/>
</dbReference>
<comment type="caution">
    <text evidence="2">The sequence shown here is derived from an EMBL/GenBank/DDBJ whole genome shotgun (WGS) entry which is preliminary data.</text>
</comment>
<evidence type="ECO:0000313" key="3">
    <source>
        <dbReference type="Proteomes" id="UP000770661"/>
    </source>
</evidence>
<protein>
    <submittedName>
        <fullName evidence="2">Uncharacterized protein</fullName>
    </submittedName>
</protein>